<evidence type="ECO:0000313" key="1">
    <source>
        <dbReference type="EMBL" id="OAY82730.1"/>
    </source>
</evidence>
<dbReference type="AlphaFoldDB" id="A0A199W1D8"/>
<reference evidence="1 2" key="1">
    <citation type="journal article" date="2016" name="DNA Res.">
        <title>The draft genome of MD-2 pineapple using hybrid error correction of long reads.</title>
        <authorList>
            <person name="Redwan R.M."/>
            <person name="Saidin A."/>
            <person name="Kumar S.V."/>
        </authorList>
    </citation>
    <scope>NUCLEOTIDE SEQUENCE [LARGE SCALE GENOMIC DNA]</scope>
    <source>
        <strain evidence="2">cv. MD2</strain>
        <tissue evidence="1">Leaf</tissue>
    </source>
</reference>
<accession>A0A199W1D8</accession>
<sequence length="128" mass="13628">MTTGYTQLPYMPCSRWRVDGLGAALVKSGDDVEGRALSFLVRLMLSDEISITEVTKLKAVKAGGGPPLGILGGSGMALRDQTGTTDGSGRPLAISPTAFMNWATPWPSNTRWLKQMPTAIPPHLNTVT</sequence>
<proteinExistence type="predicted"/>
<dbReference type="EMBL" id="LSRQ01000444">
    <property type="protein sequence ID" value="OAY82730.1"/>
    <property type="molecule type" value="Genomic_DNA"/>
</dbReference>
<gene>
    <name evidence="1" type="ORF">ACMD2_01536</name>
</gene>
<protein>
    <submittedName>
        <fullName evidence="1">Uncharacterized protein</fullName>
    </submittedName>
</protein>
<comment type="caution">
    <text evidence="1">The sequence shown here is derived from an EMBL/GenBank/DDBJ whole genome shotgun (WGS) entry which is preliminary data.</text>
</comment>
<evidence type="ECO:0000313" key="2">
    <source>
        <dbReference type="Proteomes" id="UP000092600"/>
    </source>
</evidence>
<organism evidence="1 2">
    <name type="scientific">Ananas comosus</name>
    <name type="common">Pineapple</name>
    <name type="synonym">Ananas ananas</name>
    <dbReference type="NCBI Taxonomy" id="4615"/>
    <lineage>
        <taxon>Eukaryota</taxon>
        <taxon>Viridiplantae</taxon>
        <taxon>Streptophyta</taxon>
        <taxon>Embryophyta</taxon>
        <taxon>Tracheophyta</taxon>
        <taxon>Spermatophyta</taxon>
        <taxon>Magnoliopsida</taxon>
        <taxon>Liliopsida</taxon>
        <taxon>Poales</taxon>
        <taxon>Bromeliaceae</taxon>
        <taxon>Bromelioideae</taxon>
        <taxon>Ananas</taxon>
    </lineage>
</organism>
<name>A0A199W1D8_ANACO</name>
<dbReference type="Proteomes" id="UP000092600">
    <property type="component" value="Unassembled WGS sequence"/>
</dbReference>